<dbReference type="GO" id="GO:0009252">
    <property type="term" value="P:peptidoglycan biosynthetic process"/>
    <property type="evidence" value="ECO:0007669"/>
    <property type="project" value="UniProtKB-UniPathway"/>
</dbReference>
<keyword evidence="6 7" id="KW-0961">Cell wall biogenesis/degradation</keyword>
<reference evidence="11" key="1">
    <citation type="submission" date="2017-04" db="EMBL/GenBank/DDBJ databases">
        <authorList>
            <person name="Varghese N."/>
            <person name="Submissions S."/>
        </authorList>
    </citation>
    <scope>NUCLEOTIDE SEQUENCE [LARGE SCALE GENOMIC DNA]</scope>
</reference>
<evidence type="ECO:0000256" key="5">
    <source>
        <dbReference type="ARBA" id="ARBA00022984"/>
    </source>
</evidence>
<evidence type="ECO:0000256" key="2">
    <source>
        <dbReference type="ARBA" id="ARBA00005992"/>
    </source>
</evidence>
<evidence type="ECO:0000259" key="9">
    <source>
        <dbReference type="PROSITE" id="PS52029"/>
    </source>
</evidence>
<keyword evidence="4 7" id="KW-0133">Cell shape</keyword>
<dbReference type="SUPFAM" id="SSF141523">
    <property type="entry name" value="L,D-transpeptidase catalytic domain-like"/>
    <property type="match status" value="1"/>
</dbReference>
<dbReference type="GO" id="GO:0071555">
    <property type="term" value="P:cell wall organization"/>
    <property type="evidence" value="ECO:0007669"/>
    <property type="project" value="UniProtKB-UniRule"/>
</dbReference>
<dbReference type="Pfam" id="PF03734">
    <property type="entry name" value="YkuD"/>
    <property type="match status" value="1"/>
</dbReference>
<dbReference type="InterPro" id="IPR005490">
    <property type="entry name" value="LD_TPept_cat_dom"/>
</dbReference>
<dbReference type="OrthoDB" id="9778545at2"/>
<feature type="domain" description="L,D-TPase catalytic" evidence="9">
    <location>
        <begin position="170"/>
        <end position="323"/>
    </location>
</feature>
<evidence type="ECO:0000256" key="1">
    <source>
        <dbReference type="ARBA" id="ARBA00004752"/>
    </source>
</evidence>
<feature type="chain" id="PRO_5013323270" evidence="8">
    <location>
        <begin position="23"/>
        <end position="407"/>
    </location>
</feature>
<dbReference type="GO" id="GO:0004180">
    <property type="term" value="F:carboxypeptidase activity"/>
    <property type="evidence" value="ECO:0007669"/>
    <property type="project" value="UniProtKB-ARBA"/>
</dbReference>
<dbReference type="GO" id="GO:0008360">
    <property type="term" value="P:regulation of cell shape"/>
    <property type="evidence" value="ECO:0007669"/>
    <property type="project" value="UniProtKB-UniRule"/>
</dbReference>
<keyword evidence="5 7" id="KW-0573">Peptidoglycan synthesis</keyword>
<dbReference type="Pfam" id="PF20142">
    <property type="entry name" value="Scaffold"/>
    <property type="match status" value="1"/>
</dbReference>
<dbReference type="PANTHER" id="PTHR41533:SF2">
    <property type="entry name" value="BLR7131 PROTEIN"/>
    <property type="match status" value="1"/>
</dbReference>
<dbReference type="GO" id="GO:0016740">
    <property type="term" value="F:transferase activity"/>
    <property type="evidence" value="ECO:0007669"/>
    <property type="project" value="UniProtKB-KW"/>
</dbReference>
<organism evidence="10 11">
    <name type="scientific">Altererythrobacter xiamenensis</name>
    <dbReference type="NCBI Taxonomy" id="1316679"/>
    <lineage>
        <taxon>Bacteria</taxon>
        <taxon>Pseudomonadati</taxon>
        <taxon>Pseudomonadota</taxon>
        <taxon>Alphaproteobacteria</taxon>
        <taxon>Sphingomonadales</taxon>
        <taxon>Erythrobacteraceae</taxon>
        <taxon>Altererythrobacter</taxon>
    </lineage>
</organism>
<dbReference type="UniPathway" id="UPA00219"/>
<keyword evidence="3" id="KW-0808">Transferase</keyword>
<proteinExistence type="inferred from homology"/>
<dbReference type="InterPro" id="IPR045380">
    <property type="entry name" value="LD_TPept_scaffold_dom"/>
</dbReference>
<evidence type="ECO:0000313" key="10">
    <source>
        <dbReference type="EMBL" id="SMQ73690.1"/>
    </source>
</evidence>
<name>A0A1Y6FKF4_9SPHN</name>
<feature type="signal peptide" evidence="8">
    <location>
        <begin position="1"/>
        <end position="22"/>
    </location>
</feature>
<comment type="pathway">
    <text evidence="1 7">Cell wall biogenesis; peptidoglycan biosynthesis.</text>
</comment>
<dbReference type="Proteomes" id="UP000194420">
    <property type="component" value="Unassembled WGS sequence"/>
</dbReference>
<sequence length="407" mass="45181">MIKRVGAFLLAIAIGIAGPAQAAPTWTRDQAGQLFNWLERAPEEGIDLPEETIARFRSAIRGDDPEKLDEAAQTAALKLLQAWHGRCCGMNQPQWWHIDRGADDDELRAGLEAAVRNDTLGAYLLSARPRHSHYDALVQQYGQETRTDRRAIIAANLARWRWMPSELGQRYLLVNIASQNLTLWDSGRVTGRWRVIIGKPATKTPVFTTHVTGVVINPWWEIPSSIAAEGIASFVRRNPAAARARGYVYQNGRYRQMPGDNNALGRMKLVMPNPYSVFLHDTSNRELFGEERRAFSHGCIRVDRALSFAATLLARDGWDMAQVDDVVASGKTRTIDLSDHIPLYVTYFTVEPAPSGNICFLEDLYGRDPVKLDRTATDATSGGDDPLFLSAATVPGASMGAQDYCEI</sequence>
<dbReference type="InterPro" id="IPR038063">
    <property type="entry name" value="Transpep_catalytic_dom"/>
</dbReference>
<dbReference type="InterPro" id="IPR052905">
    <property type="entry name" value="LD-transpeptidase_YkuD-like"/>
</dbReference>
<evidence type="ECO:0000256" key="6">
    <source>
        <dbReference type="ARBA" id="ARBA00023316"/>
    </source>
</evidence>
<comment type="similarity">
    <text evidence="2">Belongs to the YkuD family.</text>
</comment>
<evidence type="ECO:0000256" key="4">
    <source>
        <dbReference type="ARBA" id="ARBA00022960"/>
    </source>
</evidence>
<feature type="active site" description="Proton donor/acceptor" evidence="7">
    <location>
        <position position="280"/>
    </location>
</feature>
<dbReference type="EMBL" id="FXWG01000003">
    <property type="protein sequence ID" value="SMQ73690.1"/>
    <property type="molecule type" value="Genomic_DNA"/>
</dbReference>
<feature type="active site" description="Nucleophile" evidence="7">
    <location>
        <position position="299"/>
    </location>
</feature>
<dbReference type="Gene3D" id="2.40.440.10">
    <property type="entry name" value="L,D-transpeptidase catalytic domain-like"/>
    <property type="match status" value="1"/>
</dbReference>
<evidence type="ECO:0000256" key="3">
    <source>
        <dbReference type="ARBA" id="ARBA00022679"/>
    </source>
</evidence>
<dbReference type="PANTHER" id="PTHR41533">
    <property type="entry name" value="L,D-TRANSPEPTIDASE HI_1667-RELATED"/>
    <property type="match status" value="1"/>
</dbReference>
<dbReference type="CDD" id="cd16913">
    <property type="entry name" value="YkuD_like"/>
    <property type="match status" value="1"/>
</dbReference>
<gene>
    <name evidence="10" type="ORF">SAMN06297468_2284</name>
</gene>
<keyword evidence="11" id="KW-1185">Reference proteome</keyword>
<dbReference type="AlphaFoldDB" id="A0A1Y6FKF4"/>
<evidence type="ECO:0000256" key="8">
    <source>
        <dbReference type="SAM" id="SignalP"/>
    </source>
</evidence>
<dbReference type="RefSeq" id="WP_159456650.1">
    <property type="nucleotide sequence ID" value="NZ_FXWG01000003.1"/>
</dbReference>
<protein>
    <submittedName>
        <fullName evidence="10">L,D-transpeptidase catalytic domain</fullName>
    </submittedName>
</protein>
<accession>A0A1Y6FKF4</accession>
<dbReference type="PROSITE" id="PS52029">
    <property type="entry name" value="LD_TPASE"/>
    <property type="match status" value="1"/>
</dbReference>
<evidence type="ECO:0000313" key="11">
    <source>
        <dbReference type="Proteomes" id="UP000194420"/>
    </source>
</evidence>
<keyword evidence="8" id="KW-0732">Signal</keyword>
<evidence type="ECO:0000256" key="7">
    <source>
        <dbReference type="PROSITE-ProRule" id="PRU01373"/>
    </source>
</evidence>